<reference evidence="11 12" key="1">
    <citation type="journal article" date="2017" name="Arch. Microbiol.">
        <title>Mariprofundus micogutta sp. nov., a novel iron-oxidizing zetaproteobacterium isolated from a deep-sea hydrothermal field at the Bayonnaise knoll of the Izu-Ogasawara arc, and a description of Mariprofundales ord. nov. and Zetaproteobacteria classis nov.</title>
        <authorList>
            <person name="Makita H."/>
            <person name="Tanaka E."/>
            <person name="Mitsunobu S."/>
            <person name="Miyazaki M."/>
            <person name="Nunoura T."/>
            <person name="Uematsu K."/>
            <person name="Takaki Y."/>
            <person name="Nishi S."/>
            <person name="Shimamura S."/>
            <person name="Takai K."/>
        </authorList>
    </citation>
    <scope>NUCLEOTIDE SEQUENCE [LARGE SCALE GENOMIC DNA]</scope>
    <source>
        <strain evidence="11 12">ET2</strain>
    </source>
</reference>
<dbReference type="RefSeq" id="WP_072659867.1">
    <property type="nucleotide sequence ID" value="NZ_BDFD01000012.1"/>
</dbReference>
<dbReference type="Gene3D" id="3.20.20.80">
    <property type="entry name" value="Glycosidases"/>
    <property type="match status" value="1"/>
</dbReference>
<evidence type="ECO:0000313" key="11">
    <source>
        <dbReference type="EMBL" id="GAV20547.1"/>
    </source>
</evidence>
<dbReference type="Proteomes" id="UP000231632">
    <property type="component" value="Unassembled WGS sequence"/>
</dbReference>
<evidence type="ECO:0000256" key="1">
    <source>
        <dbReference type="ARBA" id="ARBA00000439"/>
    </source>
</evidence>
<keyword evidence="6 10" id="KW-0808">Transferase</keyword>
<evidence type="ECO:0000256" key="9">
    <source>
        <dbReference type="ARBA" id="ARBA00031501"/>
    </source>
</evidence>
<comment type="similarity">
    <text evidence="2 10">Belongs to the disproportionating enzyme family.</text>
</comment>
<comment type="caution">
    <text evidence="11">The sequence shown here is derived from an EMBL/GenBank/DDBJ whole genome shotgun (WGS) entry which is preliminary data.</text>
</comment>
<dbReference type="InterPro" id="IPR003385">
    <property type="entry name" value="Glyco_hydro_77"/>
</dbReference>
<dbReference type="NCBIfam" id="NF011080">
    <property type="entry name" value="PRK14508.1-3"/>
    <property type="match status" value="1"/>
</dbReference>
<evidence type="ECO:0000256" key="7">
    <source>
        <dbReference type="ARBA" id="ARBA00023277"/>
    </source>
</evidence>
<dbReference type="EMBL" id="BDFD01000012">
    <property type="protein sequence ID" value="GAV20547.1"/>
    <property type="molecule type" value="Genomic_DNA"/>
</dbReference>
<dbReference type="GO" id="GO:0005975">
    <property type="term" value="P:carbohydrate metabolic process"/>
    <property type="evidence" value="ECO:0007669"/>
    <property type="project" value="InterPro"/>
</dbReference>
<dbReference type="PANTHER" id="PTHR32438:SF5">
    <property type="entry name" value="4-ALPHA-GLUCANOTRANSFERASE DPE1, CHLOROPLASTIC_AMYLOPLASTIC"/>
    <property type="match status" value="1"/>
</dbReference>
<proteinExistence type="inferred from homology"/>
<dbReference type="SUPFAM" id="SSF51445">
    <property type="entry name" value="(Trans)glycosidases"/>
    <property type="match status" value="1"/>
</dbReference>
<sequence length="492" mass="56675">MNAWLDHRSSAALLHITSLPGPFHKGVLGAEARSFIQHLHDSGFRIWQFLPLGPTHGHGSPYESLSSFAGNPELIDLRECVQHGWLSEDDLSRCDTAQLHEALRYKAGKQFWAQVEQQAEIAQKVDNFSNTNSYWLDDYALFFALKNAFRDRAWWQWPQELRDRKKKALKLAKTEHIKQIRQAIFEQYLFDCQWQSLKRHAEAHGIQLFGDLPIYVAHDSADVWANREYFTVNKYGLCDEVAGVPPDYFSETGQRWGNPLYLWDKLQADDFSWWVQRVKRQLDRMHMLRIDHFRALEAFWVIPGESEDGIIGEWREAPGDALLQTLNDKLGKLPLIAEDLGIITDEVTALREKFELPGMKILLFAFGGDESNPYLPENHEENSVVYTGTHDNDTTLGWFDQADEHVRKHALTVLGAEEEDMPWAMIECAMASVARMAVIPMQDLLELGTEAKFNTPGTLENNWCWRMSFMPEAGSLCWTQSKKLNVKYGRCD</sequence>
<evidence type="ECO:0000256" key="10">
    <source>
        <dbReference type="RuleBase" id="RU361207"/>
    </source>
</evidence>
<dbReference type="NCBIfam" id="TIGR00217">
    <property type="entry name" value="malQ"/>
    <property type="match status" value="1"/>
</dbReference>
<evidence type="ECO:0000256" key="4">
    <source>
        <dbReference type="ARBA" id="ARBA00020295"/>
    </source>
</evidence>
<evidence type="ECO:0000256" key="5">
    <source>
        <dbReference type="ARBA" id="ARBA00022676"/>
    </source>
</evidence>
<dbReference type="AlphaFoldDB" id="A0A1L8CNR6"/>
<evidence type="ECO:0000256" key="3">
    <source>
        <dbReference type="ARBA" id="ARBA00012560"/>
    </source>
</evidence>
<comment type="catalytic activity">
    <reaction evidence="1 10">
        <text>Transfers a segment of a (1-&gt;4)-alpha-D-glucan to a new position in an acceptor, which may be glucose or a (1-&gt;4)-alpha-D-glucan.</text>
        <dbReference type="EC" id="2.4.1.25"/>
    </reaction>
</comment>
<dbReference type="EC" id="2.4.1.25" evidence="3 10"/>
<keyword evidence="5 10" id="KW-0328">Glycosyltransferase</keyword>
<keyword evidence="12" id="KW-1185">Reference proteome</keyword>
<dbReference type="InterPro" id="IPR017853">
    <property type="entry name" value="GH"/>
</dbReference>
<evidence type="ECO:0000256" key="8">
    <source>
        <dbReference type="ARBA" id="ARBA00031423"/>
    </source>
</evidence>
<dbReference type="Pfam" id="PF02446">
    <property type="entry name" value="Glyco_hydro_77"/>
    <property type="match status" value="1"/>
</dbReference>
<dbReference type="PANTHER" id="PTHR32438">
    <property type="entry name" value="4-ALPHA-GLUCANOTRANSFERASE DPE1, CHLOROPLASTIC/AMYLOPLASTIC"/>
    <property type="match status" value="1"/>
</dbReference>
<name>A0A1L8CNR6_9PROT</name>
<evidence type="ECO:0000256" key="6">
    <source>
        <dbReference type="ARBA" id="ARBA00022679"/>
    </source>
</evidence>
<protein>
    <recommendedName>
        <fullName evidence="4 10">4-alpha-glucanotransferase</fullName>
        <ecNumber evidence="3 10">2.4.1.25</ecNumber>
    </recommendedName>
    <alternativeName>
        <fullName evidence="8 10">Amylomaltase</fullName>
    </alternativeName>
    <alternativeName>
        <fullName evidence="9 10">Disproportionating enzyme</fullName>
    </alternativeName>
</protein>
<keyword evidence="7 10" id="KW-0119">Carbohydrate metabolism</keyword>
<dbReference type="OrthoDB" id="9763489at2"/>
<dbReference type="NCBIfam" id="NF011079">
    <property type="entry name" value="PRK14508.1-2"/>
    <property type="match status" value="1"/>
</dbReference>
<organism evidence="11 12">
    <name type="scientific">Mariprofundus micogutta</name>
    <dbReference type="NCBI Taxonomy" id="1921010"/>
    <lineage>
        <taxon>Bacteria</taxon>
        <taxon>Pseudomonadati</taxon>
        <taxon>Pseudomonadota</taxon>
        <taxon>Candidatius Mariprofundia</taxon>
        <taxon>Mariprofundales</taxon>
        <taxon>Mariprofundaceae</taxon>
        <taxon>Mariprofundus</taxon>
    </lineage>
</organism>
<evidence type="ECO:0000313" key="12">
    <source>
        <dbReference type="Proteomes" id="UP000231632"/>
    </source>
</evidence>
<dbReference type="GO" id="GO:0004134">
    <property type="term" value="F:4-alpha-glucanotransferase activity"/>
    <property type="evidence" value="ECO:0007669"/>
    <property type="project" value="UniProtKB-EC"/>
</dbReference>
<accession>A0A1L8CNR6</accession>
<dbReference type="STRING" id="1921010.MMIC_P1516"/>
<evidence type="ECO:0000256" key="2">
    <source>
        <dbReference type="ARBA" id="ARBA00005684"/>
    </source>
</evidence>
<gene>
    <name evidence="11" type="ORF">MMIC_P1516</name>
</gene>